<reference evidence="7" key="1">
    <citation type="submission" date="2020-09" db="EMBL/GenBank/DDBJ databases">
        <title>A novel bacterium of genus Bacillus, isolated from South China Sea.</title>
        <authorList>
            <person name="Huang H."/>
            <person name="Mo K."/>
            <person name="Hu Y."/>
        </authorList>
    </citation>
    <scope>NUCLEOTIDE SEQUENCE</scope>
    <source>
        <strain evidence="7">IB182487</strain>
    </source>
</reference>
<dbReference type="GO" id="GO:0009847">
    <property type="term" value="P:spore germination"/>
    <property type="evidence" value="ECO:0007669"/>
    <property type="project" value="UniProtKB-UniRule"/>
</dbReference>
<evidence type="ECO:0000256" key="5">
    <source>
        <dbReference type="SAM" id="MobiDB-lite"/>
    </source>
</evidence>
<dbReference type="InterPro" id="IPR050768">
    <property type="entry name" value="UPF0353/GerABKA_families"/>
</dbReference>
<evidence type="ECO:0000256" key="4">
    <source>
        <dbReference type="PIRNR" id="PIRNR005690"/>
    </source>
</evidence>
<feature type="compositionally biased region" description="Polar residues" evidence="5">
    <location>
        <begin position="523"/>
        <end position="533"/>
    </location>
</feature>
<proteinExistence type="inferred from homology"/>
<feature type="transmembrane region" description="Helical" evidence="6">
    <location>
        <begin position="447"/>
        <end position="470"/>
    </location>
</feature>
<dbReference type="InterPro" id="IPR004995">
    <property type="entry name" value="Spore_Ger"/>
</dbReference>
<keyword evidence="6" id="KW-1133">Transmembrane helix</keyword>
<keyword evidence="6" id="KW-0812">Transmembrane</keyword>
<name>A0A926RY77_9BACI</name>
<gene>
    <name evidence="7" type="ORF">IC621_16155</name>
</gene>
<evidence type="ECO:0000256" key="1">
    <source>
        <dbReference type="ARBA" id="ARBA00004141"/>
    </source>
</evidence>
<comment type="subcellular location">
    <subcellularLocation>
        <location evidence="4">Cell membrane</location>
    </subcellularLocation>
    <subcellularLocation>
        <location evidence="1">Membrane</location>
        <topology evidence="1">Multi-pass membrane protein</topology>
    </subcellularLocation>
</comment>
<feature type="transmembrane region" description="Helical" evidence="6">
    <location>
        <begin position="403"/>
        <end position="427"/>
    </location>
</feature>
<keyword evidence="3 4" id="KW-0472">Membrane</keyword>
<evidence type="ECO:0000256" key="6">
    <source>
        <dbReference type="SAM" id="Phobius"/>
    </source>
</evidence>
<comment type="similarity">
    <text evidence="2 4">Belongs to the GerABKA family.</text>
</comment>
<feature type="region of interest" description="Disordered" evidence="5">
    <location>
        <begin position="517"/>
        <end position="548"/>
    </location>
</feature>
<protein>
    <submittedName>
        <fullName evidence="7">Spore germination protein</fullName>
    </submittedName>
</protein>
<dbReference type="Pfam" id="PF03323">
    <property type="entry name" value="GerA"/>
    <property type="match status" value="1"/>
</dbReference>
<evidence type="ECO:0000256" key="2">
    <source>
        <dbReference type="ARBA" id="ARBA00005278"/>
    </source>
</evidence>
<dbReference type="RefSeq" id="WP_191159363.1">
    <property type="nucleotide sequence ID" value="NZ_JACXAI010000021.1"/>
</dbReference>
<evidence type="ECO:0000256" key="3">
    <source>
        <dbReference type="ARBA" id="ARBA00023136"/>
    </source>
</evidence>
<dbReference type="PANTHER" id="PTHR22550">
    <property type="entry name" value="SPORE GERMINATION PROTEIN"/>
    <property type="match status" value="1"/>
</dbReference>
<dbReference type="EMBL" id="JACXAI010000021">
    <property type="protein sequence ID" value="MBD1381766.1"/>
    <property type="molecule type" value="Genomic_DNA"/>
</dbReference>
<evidence type="ECO:0000313" key="8">
    <source>
        <dbReference type="Proteomes" id="UP000626844"/>
    </source>
</evidence>
<feature type="transmembrane region" description="Helical" evidence="6">
    <location>
        <begin position="322"/>
        <end position="344"/>
    </location>
</feature>
<accession>A0A926RY77</accession>
<keyword evidence="8" id="KW-1185">Reference proteome</keyword>
<dbReference type="PANTHER" id="PTHR22550:SF5">
    <property type="entry name" value="LEUCINE ZIPPER PROTEIN 4"/>
    <property type="match status" value="1"/>
</dbReference>
<dbReference type="PIRSF" id="PIRSF005690">
    <property type="entry name" value="GerBA"/>
    <property type="match status" value="1"/>
</dbReference>
<evidence type="ECO:0000313" key="7">
    <source>
        <dbReference type="EMBL" id="MBD1381766.1"/>
    </source>
</evidence>
<dbReference type="AlphaFoldDB" id="A0A926RY77"/>
<feature type="compositionally biased region" description="Basic and acidic residues" evidence="5">
    <location>
        <begin position="534"/>
        <end position="548"/>
    </location>
</feature>
<dbReference type="Proteomes" id="UP000626844">
    <property type="component" value="Unassembled WGS sequence"/>
</dbReference>
<organism evidence="7 8">
    <name type="scientific">Metabacillus arenae</name>
    <dbReference type="NCBI Taxonomy" id="2771434"/>
    <lineage>
        <taxon>Bacteria</taxon>
        <taxon>Bacillati</taxon>
        <taxon>Bacillota</taxon>
        <taxon>Bacilli</taxon>
        <taxon>Bacillales</taxon>
        <taxon>Bacillaceae</taxon>
        <taxon>Metabacillus</taxon>
    </lineage>
</organism>
<sequence length="548" mass="60959">MNSAWKRLTKIHKKGKQTPQYKETEENLPQKEISLHLDINLKNIKEVLGNSGDLSVREFKMGKPTLHKVALLYINGLSDKQIIGNSIIERMMGNVNNTESVDPESPSQLFTYIKENILTVATVKDETDFNKLLNSLLSGQTILLIDGLKKALSCSAEGGEIRAITEPTSEPAVRGPKDSFTESLITNTAMVRRRIKSPNLWVEKMKLGKVTQTDVAIMYVKGIVNDKLLNEVKERIGKIEVDEITGSNTIEEWINDDTWTPWPTIFITERPDVVAGNLMEGRVAIFVDGTPIPLILPAVWSQFFQTAEDYYTRWNIASFLRLLRVGAFLITLLGPSLFIAFLTYHPELIPTPLLINLMSQRQGVPFPVFIEAVLMELTFEVLREAGVRMPRPVGQAVSIVGALVLGEAAVSAGIVSSAMVIVVAGTAISSFTIPHHTMLDAVRLLRFLMMILAASFGLYGVGLGVIMLVAHTASVRSFGIPYLTPFAPLIFADWKDTIFRNPKTFLSTRPRLINQKKIKRTGDAQNLGPSQRESQLKDNESKRDSNET</sequence>
<dbReference type="GO" id="GO:0005886">
    <property type="term" value="C:plasma membrane"/>
    <property type="evidence" value="ECO:0007669"/>
    <property type="project" value="UniProtKB-SubCell"/>
</dbReference>
<comment type="caution">
    <text evidence="7">The sequence shown here is derived from an EMBL/GenBank/DDBJ whole genome shotgun (WGS) entry which is preliminary data.</text>
</comment>